<evidence type="ECO:0000313" key="3">
    <source>
        <dbReference type="Proteomes" id="UP000322245"/>
    </source>
</evidence>
<dbReference type="EMBL" id="NIDF01000004">
    <property type="protein sequence ID" value="TYJ58611.1"/>
    <property type="molecule type" value="Genomic_DNA"/>
</dbReference>
<feature type="compositionally biased region" description="Polar residues" evidence="1">
    <location>
        <begin position="35"/>
        <end position="49"/>
    </location>
</feature>
<dbReference type="Proteomes" id="UP000322245">
    <property type="component" value="Unassembled WGS sequence"/>
</dbReference>
<feature type="region of interest" description="Disordered" evidence="1">
    <location>
        <begin position="318"/>
        <end position="386"/>
    </location>
</feature>
<feature type="compositionally biased region" description="Low complexity" evidence="1">
    <location>
        <begin position="365"/>
        <end position="380"/>
    </location>
</feature>
<evidence type="ECO:0000313" key="2">
    <source>
        <dbReference type="EMBL" id="TYJ58611.1"/>
    </source>
</evidence>
<gene>
    <name evidence="2" type="ORF">B9479_000822</name>
</gene>
<feature type="compositionally biased region" description="Polar residues" evidence="1">
    <location>
        <begin position="347"/>
        <end position="357"/>
    </location>
</feature>
<keyword evidence="3" id="KW-1185">Reference proteome</keyword>
<sequence length="413" mass="45039">MEHMELHRPEDPPPLAAPVPTNAAPSGAPQFPPYHQQQVPASSKPSTSFYALPPESQPLLNKRKSDDALAFGSYSPDSSEAIKANRPLTVEEYFARGLVSLTTPEAGQSLFGCYACSFTSKGMTVKFLGPADPHERSAQHQAALWYWHRAEGHKVLADLKAAECSDAFVRGYGEWDDTARSHLRFLLYSGDALSQFAGLIQRYELGFHQYYCASCRCWPRSAFAVREGNLLGLLPALVSHMVTEAHTLSASAHRTSQNQLIEATHKRMARNRKTMGVPTQQMAVDISAISEPQTPSRTPEWTTIHDWSVSLSRTTSSSVASQDGLGVSTTSGASGVLAPARERSLVVQRSTRANSPSNPVPAKHAAPPSTSPASTRTATADKAPSMSMAARIKEINRLGDEMMQQYERMMKGK</sequence>
<protein>
    <submittedName>
        <fullName evidence="2">Uncharacterized protein</fullName>
    </submittedName>
</protein>
<reference evidence="2 3" key="1">
    <citation type="submission" date="2017-05" db="EMBL/GenBank/DDBJ databases">
        <title>The Genome Sequence of Tsuchiyaea wingfieldii DSM 27421.</title>
        <authorList>
            <person name="Cuomo C."/>
            <person name="Passer A."/>
            <person name="Billmyre B."/>
            <person name="Heitman J."/>
        </authorList>
    </citation>
    <scope>NUCLEOTIDE SEQUENCE [LARGE SCALE GENOMIC DNA]</scope>
    <source>
        <strain evidence="2 3">DSM 27421</strain>
    </source>
</reference>
<comment type="caution">
    <text evidence="2">The sequence shown here is derived from an EMBL/GenBank/DDBJ whole genome shotgun (WGS) entry which is preliminary data.</text>
</comment>
<proteinExistence type="predicted"/>
<organism evidence="2 3">
    <name type="scientific">Cryptococcus floricola</name>
    <dbReference type="NCBI Taxonomy" id="2591691"/>
    <lineage>
        <taxon>Eukaryota</taxon>
        <taxon>Fungi</taxon>
        <taxon>Dikarya</taxon>
        <taxon>Basidiomycota</taxon>
        <taxon>Agaricomycotina</taxon>
        <taxon>Tremellomycetes</taxon>
        <taxon>Tremellales</taxon>
        <taxon>Cryptococcaceae</taxon>
        <taxon>Cryptococcus</taxon>
    </lineage>
</organism>
<dbReference type="AlphaFoldDB" id="A0A5D3B7N6"/>
<accession>A0A5D3B7N6</accession>
<evidence type="ECO:0000256" key="1">
    <source>
        <dbReference type="SAM" id="MobiDB-lite"/>
    </source>
</evidence>
<feature type="region of interest" description="Disordered" evidence="1">
    <location>
        <begin position="1"/>
        <end position="57"/>
    </location>
</feature>
<name>A0A5D3B7N6_9TREE</name>
<feature type="compositionally biased region" description="Basic and acidic residues" evidence="1">
    <location>
        <begin position="1"/>
        <end position="11"/>
    </location>
</feature>